<reference evidence="3" key="1">
    <citation type="submission" date="2018-02" db="EMBL/GenBank/DDBJ databases">
        <authorList>
            <person name="Cohen D.B."/>
            <person name="Kent A.D."/>
        </authorList>
    </citation>
    <scope>NUCLEOTIDE SEQUENCE</scope>
</reference>
<feature type="coiled-coil region" evidence="1">
    <location>
        <begin position="300"/>
        <end position="334"/>
    </location>
</feature>
<organism evidence="3">
    <name type="scientific">Fagus sylvatica</name>
    <name type="common">Beechnut</name>
    <dbReference type="NCBI Taxonomy" id="28930"/>
    <lineage>
        <taxon>Eukaryota</taxon>
        <taxon>Viridiplantae</taxon>
        <taxon>Streptophyta</taxon>
        <taxon>Embryophyta</taxon>
        <taxon>Tracheophyta</taxon>
        <taxon>Spermatophyta</taxon>
        <taxon>Magnoliopsida</taxon>
        <taxon>eudicotyledons</taxon>
        <taxon>Gunneridae</taxon>
        <taxon>Pentapetalae</taxon>
        <taxon>rosids</taxon>
        <taxon>fabids</taxon>
        <taxon>Fagales</taxon>
        <taxon>Fagaceae</taxon>
        <taxon>Fagus</taxon>
    </lineage>
</organism>
<evidence type="ECO:0000256" key="1">
    <source>
        <dbReference type="SAM" id="Coils"/>
    </source>
</evidence>
<gene>
    <name evidence="3" type="ORF">FSB_LOCUS10511</name>
</gene>
<dbReference type="EMBL" id="OIVN01000591">
    <property type="protein sequence ID" value="SPC82629.1"/>
    <property type="molecule type" value="Genomic_DNA"/>
</dbReference>
<evidence type="ECO:0000256" key="2">
    <source>
        <dbReference type="SAM" id="MobiDB-lite"/>
    </source>
</evidence>
<dbReference type="AlphaFoldDB" id="A0A2N9F6Z3"/>
<feature type="region of interest" description="Disordered" evidence="2">
    <location>
        <begin position="215"/>
        <end position="261"/>
    </location>
</feature>
<name>A0A2N9F6Z3_FAGSY</name>
<accession>A0A2N9F6Z3</accession>
<keyword evidence="1" id="KW-0175">Coiled coil</keyword>
<evidence type="ECO:0000313" key="3">
    <source>
        <dbReference type="EMBL" id="SPC82629.1"/>
    </source>
</evidence>
<protein>
    <submittedName>
        <fullName evidence="3">Uncharacterized protein</fullName>
    </submittedName>
</protein>
<feature type="region of interest" description="Disordered" evidence="2">
    <location>
        <begin position="375"/>
        <end position="409"/>
    </location>
</feature>
<proteinExistence type="predicted"/>
<sequence length="409" mass="45850">MATFRRHYGIPDEVRLEYRFWEDALPKQSGDLLILVVAIIEGGVCFPLDPHLVEFFNYFNLAPTQVSPNIFRIVMGVVELNSQLGLSLTMHDIVATYTLYSTKNEAYLLRSCDVDRTSVNGLPGTNKDMSDDYLLVSGAWHYPNQRCPTRDGTPNNKRRKPQERLIDAEALRIAYDSEVCMDNFGQPRSAFLLLRYIPFARHSCLVRSLKNLLPPHPTSTAEVAASDDNPPRKRKAVERGFSSQPEARAETPAPSRPTPLNGAVRLPVDMVEWKGFSDQEVIDNLRRGLMMKRQKAEESLKIALDSNSATEEKLKALEARLAKAEESAFTLGRKEAELDIARQLTDIYNESFQEGWKTLFTWSRPGEAPFHPPKDCLPYSDAPIGVGEEEADVGPSTTHPPSFGAFGPP</sequence>